<evidence type="ECO:0000256" key="6">
    <source>
        <dbReference type="ARBA" id="ARBA00023132"/>
    </source>
</evidence>
<gene>
    <name evidence="9" type="ORF">EW026_g3500</name>
</gene>
<dbReference type="GO" id="GO:0005643">
    <property type="term" value="C:nuclear pore"/>
    <property type="evidence" value="ECO:0007669"/>
    <property type="project" value="UniProtKB-SubCell"/>
</dbReference>
<dbReference type="PANTHER" id="PTHR13437:SF2">
    <property type="entry name" value="NUCLEOPORIN P58_P45"/>
    <property type="match status" value="1"/>
</dbReference>
<feature type="compositionally biased region" description="Polar residues" evidence="8">
    <location>
        <begin position="12"/>
        <end position="35"/>
    </location>
</feature>
<keyword evidence="7" id="KW-0539">Nucleus</keyword>
<feature type="region of interest" description="Disordered" evidence="8">
    <location>
        <begin position="144"/>
        <end position="190"/>
    </location>
</feature>
<protein>
    <submittedName>
        <fullName evidence="9">Uncharacterized protein</fullName>
    </submittedName>
</protein>
<evidence type="ECO:0000256" key="1">
    <source>
        <dbReference type="ARBA" id="ARBA00004567"/>
    </source>
</evidence>
<dbReference type="GO" id="GO:0017056">
    <property type="term" value="F:structural constituent of nuclear pore"/>
    <property type="evidence" value="ECO:0007669"/>
    <property type="project" value="InterPro"/>
</dbReference>
<dbReference type="AlphaFoldDB" id="A0A4S4KJY4"/>
<dbReference type="GO" id="GO:0015031">
    <property type="term" value="P:protein transport"/>
    <property type="evidence" value="ECO:0007669"/>
    <property type="project" value="UniProtKB-KW"/>
</dbReference>
<evidence type="ECO:0000256" key="3">
    <source>
        <dbReference type="ARBA" id="ARBA00022816"/>
    </source>
</evidence>
<dbReference type="InterPro" id="IPR024882">
    <property type="entry name" value="NUP58/p45/49"/>
</dbReference>
<evidence type="ECO:0000313" key="9">
    <source>
        <dbReference type="EMBL" id="THG98738.1"/>
    </source>
</evidence>
<keyword evidence="10" id="KW-1185">Reference proteome</keyword>
<feature type="compositionally biased region" description="Low complexity" evidence="8">
    <location>
        <begin position="111"/>
        <end position="123"/>
    </location>
</feature>
<evidence type="ECO:0000256" key="7">
    <source>
        <dbReference type="ARBA" id="ARBA00023242"/>
    </source>
</evidence>
<dbReference type="GO" id="GO:0051028">
    <property type="term" value="P:mRNA transport"/>
    <property type="evidence" value="ECO:0007669"/>
    <property type="project" value="UniProtKB-KW"/>
</dbReference>
<evidence type="ECO:0000256" key="8">
    <source>
        <dbReference type="SAM" id="MobiDB-lite"/>
    </source>
</evidence>
<evidence type="ECO:0000256" key="4">
    <source>
        <dbReference type="ARBA" id="ARBA00022927"/>
    </source>
</evidence>
<feature type="compositionally biased region" description="Polar residues" evidence="8">
    <location>
        <begin position="64"/>
        <end position="83"/>
    </location>
</feature>
<evidence type="ECO:0000256" key="2">
    <source>
        <dbReference type="ARBA" id="ARBA00022448"/>
    </source>
</evidence>
<keyword evidence="3" id="KW-0509">mRNA transport</keyword>
<sequence length="365" mass="38578">MAFSAFAAKPATTGTSTFGQSATNTAQQQQPSLFSNTNANPNAPKPTNPFGSFGTQTQTQPTQGNSLFGNAGPSGQQQTTQGNPLFGTAPAQQQQQQQPNQGSSLFGGFGQPQQSNQQGSGSNLFAQSTAGTQQQGSLFGNVATQNQSQPQQGQSNLFGGFGNNANINSSAGTGQTNPFGGFGSSTATGGGMIRQPTLPGFGMNPATTNPFSAKLQSQQPGGFGQSTTTQSLGAPLFTKSTKFNDLPDEVKKTLEAIEVFQRVTEDMRDRLRWYKATIEQIERKLSSAAAQTQYTPQAITSTLEAQHATFIALASKTAWLDAELQKIKALYTQLWRAKTGSMRDPFNELDRGISGDFGLESLSGK</sequence>
<comment type="subcellular location">
    <subcellularLocation>
        <location evidence="1">Nucleus</location>
        <location evidence="1">Nuclear pore complex</location>
    </subcellularLocation>
</comment>
<dbReference type="GO" id="GO:0008139">
    <property type="term" value="F:nuclear localization sequence binding"/>
    <property type="evidence" value="ECO:0007669"/>
    <property type="project" value="InterPro"/>
</dbReference>
<dbReference type="Proteomes" id="UP000309038">
    <property type="component" value="Unassembled WGS sequence"/>
</dbReference>
<reference evidence="9 10" key="1">
    <citation type="submission" date="2019-02" db="EMBL/GenBank/DDBJ databases">
        <title>Genome sequencing of the rare red list fungi Phlebia centrifuga.</title>
        <authorList>
            <person name="Buettner E."/>
            <person name="Kellner H."/>
        </authorList>
    </citation>
    <scope>NUCLEOTIDE SEQUENCE [LARGE SCALE GENOMIC DNA]</scope>
    <source>
        <strain evidence="9 10">DSM 108282</strain>
    </source>
</reference>
<feature type="compositionally biased region" description="Gly residues" evidence="8">
    <location>
        <begin position="180"/>
        <end position="190"/>
    </location>
</feature>
<keyword evidence="5" id="KW-0811">Translocation</keyword>
<accession>A0A4S4KJY4</accession>
<feature type="region of interest" description="Disordered" evidence="8">
    <location>
        <begin position="1"/>
        <end position="132"/>
    </location>
</feature>
<dbReference type="Gene3D" id="6.10.140.1350">
    <property type="match status" value="1"/>
</dbReference>
<proteinExistence type="predicted"/>
<feature type="compositionally biased region" description="Low complexity" evidence="8">
    <location>
        <begin position="145"/>
        <end position="156"/>
    </location>
</feature>
<name>A0A4S4KJY4_9APHY</name>
<organism evidence="9 10">
    <name type="scientific">Hermanssonia centrifuga</name>
    <dbReference type="NCBI Taxonomy" id="98765"/>
    <lineage>
        <taxon>Eukaryota</taxon>
        <taxon>Fungi</taxon>
        <taxon>Dikarya</taxon>
        <taxon>Basidiomycota</taxon>
        <taxon>Agaricomycotina</taxon>
        <taxon>Agaricomycetes</taxon>
        <taxon>Polyporales</taxon>
        <taxon>Meruliaceae</taxon>
        <taxon>Hermanssonia</taxon>
    </lineage>
</organism>
<evidence type="ECO:0000313" key="10">
    <source>
        <dbReference type="Proteomes" id="UP000309038"/>
    </source>
</evidence>
<keyword evidence="6" id="KW-0906">Nuclear pore complex</keyword>
<evidence type="ECO:0000256" key="5">
    <source>
        <dbReference type="ARBA" id="ARBA00023010"/>
    </source>
</evidence>
<dbReference type="EMBL" id="SGPJ01000106">
    <property type="protein sequence ID" value="THG98738.1"/>
    <property type="molecule type" value="Genomic_DNA"/>
</dbReference>
<comment type="caution">
    <text evidence="9">The sequence shown here is derived from an EMBL/GenBank/DDBJ whole genome shotgun (WGS) entry which is preliminary data.</text>
</comment>
<keyword evidence="2" id="KW-0813">Transport</keyword>
<feature type="compositionally biased region" description="Polar residues" evidence="8">
    <location>
        <begin position="163"/>
        <end position="178"/>
    </location>
</feature>
<dbReference type="PANTHER" id="PTHR13437">
    <property type="entry name" value="NUCLEOPORIN P58/P45 NUCLEOPORIN-LIKE PROTEIN 1"/>
    <property type="match status" value="1"/>
</dbReference>
<keyword evidence="4" id="KW-0653">Protein transport</keyword>